<evidence type="ECO:0000256" key="1">
    <source>
        <dbReference type="ARBA" id="ARBA00004496"/>
    </source>
</evidence>
<dbReference type="SUPFAM" id="SSF48097">
    <property type="entry name" value="Regulator of G-protein signaling, RGS"/>
    <property type="match status" value="1"/>
</dbReference>
<feature type="region of interest" description="Disordered" evidence="5">
    <location>
        <begin position="1"/>
        <end position="31"/>
    </location>
</feature>
<feature type="compositionally biased region" description="Polar residues" evidence="5">
    <location>
        <begin position="1487"/>
        <end position="1518"/>
    </location>
</feature>
<feature type="region of interest" description="Disordered" evidence="5">
    <location>
        <begin position="1457"/>
        <end position="1703"/>
    </location>
</feature>
<dbReference type="GO" id="GO:0008277">
    <property type="term" value="P:regulation of G protein-coupled receptor signaling pathway"/>
    <property type="evidence" value="ECO:0007669"/>
    <property type="project" value="TreeGrafter"/>
</dbReference>
<protein>
    <recommendedName>
        <fullName evidence="10">Regulator of G-protein signaling</fullName>
    </recommendedName>
</protein>
<evidence type="ECO:0008006" key="10">
    <source>
        <dbReference type="Google" id="ProtNLM"/>
    </source>
</evidence>
<dbReference type="InterPro" id="IPR046995">
    <property type="entry name" value="RGS10/12/14-like"/>
</dbReference>
<keyword evidence="3" id="KW-0963">Cytoplasm</keyword>
<proteinExistence type="predicted"/>
<dbReference type="SMART" id="SM00455">
    <property type="entry name" value="RBD"/>
    <property type="match status" value="2"/>
</dbReference>
<sequence>MASCTQNSAASSAVKSGSEEPKENVVPQSSNVTTTKTSEITIIMKTLVSNTSKKIDGGVTKKCLCGDGTHQGGGTIEVTTSVKSVFDSPSGCNQAALLEPILNKNFMTLLKSANDSSLENVLEFKSLLAVPNQSPELKSSKEILVGEDSDLEIRKYLSDLSQHNASVCCKNECNVNNNNEGEQSCLERNELSVIENCSESKHCLSSSGSDTTANDSVFKKPKICDEMKGVRFAVSKVEDHTREFLSLPSSTPIKARSSSEATEADKAVQNTNDYKLNLSAPPADASFIDSDFESMEQDQYDTCSSKESLKLEETCFPKEPKKEVEPFNPEELFPEPPDVPHQAHSPNRIRKSSSTKAFFEEALKTPLALRKRFQKRRNSEIPKQPSHSNLLNFFSSKKKSNSLEGVQKPIQSKRSLTSDHSSDASRCGSPTLTEENLRRWSCTVRTVDLSSRTLIWGENFDYSYECEPSHSDVEEEDDDIEPHPIATRLVHFNISPESSFEMQAPIVPTFKIDPPQATNVASELAQNLIATTTSIMKRSVSDPVHCKARSLSCTPLTSDIGESDEEEEPIMKEAHVQFHSVHEASLRSLDKIVVSEHTLADDDNKQINHNASPFRRWGQSSLRSRSGDQRTPGSSHRRPSSLAASESDVYTKSIDDDYSSTKSGYNPCMDAASTITTDSTQTAGTGSNSGGPIGVASWGTSFEKLLEDAAGLHTFSEFLKKEFSAENIYFWTACERYRQITDREERAKEAQSIFAKHLESGCSEPVNVDSIARNIAKENLPQAEPTLFAAAQKQIFNLMKFDSYQRFIKSDMYKTCQDSETKGHPLPYPGEQLDPLLRTGFALQSATKLKKSLSNAEDRRRKSLLPWHRKTRCKSKDRGESDGRKESGKSSLSNGGGTGGSSNTLKVLSTNSTSDIHSSRSSLASFDAAIGKSYDQDDTRNTLCRVILSNGATTVVQTRSNETIKELVERLLEKRGIVYNAYEAFLAGNHKPLDLDGPSSSLAGKEVNIDQRVVFKLSLPNRKMISVKSKATKPLGDVLRPILLKYNYELDQMNVYSKDAYLDMTYPVTSVDGLWLQVRNGNESEFHQDLTRTIASRSERAYANQVPPLPIIATSQHQQIINHFQQQLHQQAHAQQHSFAMPSSNGTASNYITKKSQNMYSNYSYNNNNNNFQLKNKEDFKDDNKQETNMLDEITNKVFNELMNGKIANAKTPDDCTSDSSSTRRDRFRRRGSNAPSESGRGAKSKKCSTAGSEDGGESVNNVGTKKPIIAKLKAGVKLQMPTRSQNDELLEGLKRAQRSRLEDQRGTEINFELPDFLKDKENFTTSGGQSATTTTSATTSTSAGGPVHATKLTRKPGVKRPEYTTSSSVEFPLGSSTNGGSLQQINRPQPAPRLSITSTRGLGSGSNPTSPSAVPVHSASSESNLNNLSLRCNASPLMLDDNGNGSQSENSYADTTMIFTHGPGNACTSPESSPSARSSHQRGSNFHLSTGESYDPSQPSNGCSSTELQDANPSGNYHSYHHHHHHHHHHHTTGGMAHHLQQQQQQHHHHLTASTSSGSSSSTNSSNTGTSTSSSSSSDADNQKGPPPLPPKPKILPIKPSNWGHAPPGSNSSNSGTAGNSMSTSLCNLSTSSNGNGISGNSTSSQNGVSNGNSNGSGKDRRSSGQQGGSLERHSQPQQQKQQPQQSQARSVFLDHATSSFV</sequence>
<evidence type="ECO:0000259" key="6">
    <source>
        <dbReference type="PROSITE" id="PS50132"/>
    </source>
</evidence>
<feature type="region of interest" description="Disordered" evidence="5">
    <location>
        <begin position="402"/>
        <end position="430"/>
    </location>
</feature>
<evidence type="ECO:0000256" key="5">
    <source>
        <dbReference type="SAM" id="MobiDB-lite"/>
    </source>
</evidence>
<evidence type="ECO:0000313" key="8">
    <source>
        <dbReference type="EnsemblMetazoa" id="AAEL018139-PI"/>
    </source>
</evidence>
<dbReference type="GO" id="GO:0005886">
    <property type="term" value="C:plasma membrane"/>
    <property type="evidence" value="ECO:0007669"/>
    <property type="project" value="TreeGrafter"/>
</dbReference>
<dbReference type="PRINTS" id="PR01301">
    <property type="entry name" value="RGSPROTEIN"/>
</dbReference>
<feature type="compositionally biased region" description="Low complexity" evidence="5">
    <location>
        <begin position="1553"/>
        <end position="1579"/>
    </location>
</feature>
<dbReference type="CDD" id="cd01817">
    <property type="entry name" value="RBD1_RGS12_like"/>
    <property type="match status" value="1"/>
</dbReference>
<feature type="domain" description="RBD" evidence="7">
    <location>
        <begin position="942"/>
        <end position="1012"/>
    </location>
</feature>
<keyword evidence="4" id="KW-0677">Repeat</keyword>
<gene>
    <name evidence="8" type="primary">5569098</name>
</gene>
<reference evidence="8" key="2">
    <citation type="submission" date="2020-05" db="UniProtKB">
        <authorList>
            <consortium name="EnsemblMetazoa"/>
        </authorList>
    </citation>
    <scope>IDENTIFICATION</scope>
    <source>
        <strain evidence="8">LVP_AGWG</strain>
    </source>
</reference>
<dbReference type="InterPro" id="IPR016137">
    <property type="entry name" value="RGS"/>
</dbReference>
<feature type="compositionally biased region" description="Polar residues" evidence="5">
    <location>
        <begin position="1364"/>
        <end position="1388"/>
    </location>
</feature>
<evidence type="ECO:0000256" key="2">
    <source>
        <dbReference type="ARBA" id="ARBA00022468"/>
    </source>
</evidence>
<dbReference type="Gene3D" id="1.10.196.10">
    <property type="match status" value="1"/>
</dbReference>
<dbReference type="EnsemblMetazoa" id="AAEL018139-RI">
    <property type="protein sequence ID" value="AAEL018139-PI"/>
    <property type="gene ID" value="AAEL018139"/>
</dbReference>
<accession>A0A6I8TTH6</accession>
<evidence type="ECO:0000256" key="3">
    <source>
        <dbReference type="ARBA" id="ARBA00022490"/>
    </source>
</evidence>
<feature type="compositionally biased region" description="Low complexity" evidence="5">
    <location>
        <begin position="1677"/>
        <end position="1689"/>
    </location>
</feature>
<dbReference type="GO" id="GO:0005634">
    <property type="term" value="C:nucleus"/>
    <property type="evidence" value="ECO:0007669"/>
    <property type="project" value="TreeGrafter"/>
</dbReference>
<dbReference type="InterPro" id="IPR003116">
    <property type="entry name" value="RBD_dom"/>
</dbReference>
<dbReference type="OrthoDB" id="196547at2759"/>
<dbReference type="SMART" id="SM00390">
    <property type="entry name" value="GoLoco"/>
    <property type="match status" value="1"/>
</dbReference>
<feature type="compositionally biased region" description="Low complexity" evidence="5">
    <location>
        <begin position="1596"/>
        <end position="1658"/>
    </location>
</feature>
<feature type="compositionally biased region" description="Low complexity" evidence="5">
    <location>
        <begin position="1411"/>
        <end position="1424"/>
    </location>
</feature>
<dbReference type="Pfam" id="PF02196">
    <property type="entry name" value="RBD"/>
    <property type="match status" value="1"/>
</dbReference>
<keyword evidence="2" id="KW-0343">GTPase activation</keyword>
<dbReference type="InterPro" id="IPR029071">
    <property type="entry name" value="Ubiquitin-like_domsf"/>
</dbReference>
<dbReference type="Gene3D" id="1.10.167.10">
    <property type="entry name" value="Regulator of G-protein Signalling 4, domain 2"/>
    <property type="match status" value="1"/>
</dbReference>
<organism evidence="8 9">
    <name type="scientific">Aedes aegypti</name>
    <name type="common">Yellowfever mosquito</name>
    <name type="synonym">Culex aegypti</name>
    <dbReference type="NCBI Taxonomy" id="7159"/>
    <lineage>
        <taxon>Eukaryota</taxon>
        <taxon>Metazoa</taxon>
        <taxon>Ecdysozoa</taxon>
        <taxon>Arthropoda</taxon>
        <taxon>Hexapoda</taxon>
        <taxon>Insecta</taxon>
        <taxon>Pterygota</taxon>
        <taxon>Neoptera</taxon>
        <taxon>Endopterygota</taxon>
        <taxon>Diptera</taxon>
        <taxon>Nematocera</taxon>
        <taxon>Culicoidea</taxon>
        <taxon>Culicidae</taxon>
        <taxon>Culicinae</taxon>
        <taxon>Aedini</taxon>
        <taxon>Aedes</taxon>
        <taxon>Stegomyia</taxon>
    </lineage>
</organism>
<name>A0A6I8TTH6_AEDAE</name>
<feature type="region of interest" description="Disordered" evidence="5">
    <location>
        <begin position="1321"/>
        <end position="1424"/>
    </location>
</feature>
<dbReference type="FunFam" id="1.10.167.10:FF:000001">
    <property type="entry name" value="Putative regulator of g-protein signaling 12"/>
    <property type="match status" value="1"/>
</dbReference>
<dbReference type="GO" id="GO:0005096">
    <property type="term" value="F:GTPase activator activity"/>
    <property type="evidence" value="ECO:0007669"/>
    <property type="project" value="UniProtKB-KW"/>
</dbReference>
<dbReference type="EnsemblMetazoa" id="AAEL018139-RB">
    <property type="protein sequence ID" value="AAEL018139-PB"/>
    <property type="gene ID" value="AAEL018139"/>
</dbReference>
<feature type="compositionally biased region" description="Basic residues" evidence="5">
    <location>
        <begin position="1520"/>
        <end position="1533"/>
    </location>
</feature>
<feature type="compositionally biased region" description="Basic residues" evidence="5">
    <location>
        <begin position="861"/>
        <end position="873"/>
    </location>
</feature>
<feature type="region of interest" description="Disordered" evidence="5">
    <location>
        <begin position="849"/>
        <end position="906"/>
    </location>
</feature>
<dbReference type="PROSITE" id="PS50877">
    <property type="entry name" value="GOLOCO"/>
    <property type="match status" value="1"/>
</dbReference>
<dbReference type="Gene3D" id="3.10.20.90">
    <property type="entry name" value="Phosphatidylinositol 3-kinase Catalytic Subunit, Chain A, domain 1"/>
    <property type="match status" value="2"/>
</dbReference>
<feature type="compositionally biased region" description="Basic and acidic residues" evidence="5">
    <location>
        <begin position="874"/>
        <end position="888"/>
    </location>
</feature>
<feature type="compositionally biased region" description="Pro residues" evidence="5">
    <location>
        <begin position="1586"/>
        <end position="1595"/>
    </location>
</feature>
<feature type="region of interest" description="Disordered" evidence="5">
    <location>
        <begin position="1206"/>
        <end position="1263"/>
    </location>
</feature>
<feature type="compositionally biased region" description="Polar residues" evidence="5">
    <location>
        <begin position="1"/>
        <end position="15"/>
    </location>
</feature>
<feature type="domain" description="RGS" evidence="6">
    <location>
        <begin position="701"/>
        <end position="813"/>
    </location>
</feature>
<feature type="compositionally biased region" description="Low complexity" evidence="5">
    <location>
        <begin position="1325"/>
        <end position="1346"/>
    </location>
</feature>
<dbReference type="PANTHER" id="PTHR45945">
    <property type="entry name" value="REGULATOR OF G-PROTEIN SIGNALING LOCO"/>
    <property type="match status" value="1"/>
</dbReference>
<dbReference type="Pfam" id="PF00615">
    <property type="entry name" value="RGS"/>
    <property type="match status" value="1"/>
</dbReference>
<feature type="domain" description="RBD" evidence="7">
    <location>
        <begin position="1013"/>
        <end position="1081"/>
    </location>
</feature>
<dbReference type="InterPro" id="IPR044926">
    <property type="entry name" value="RGS_subdomain_2"/>
</dbReference>
<feature type="compositionally biased region" description="Polar residues" evidence="5">
    <location>
        <begin position="618"/>
        <end position="634"/>
    </location>
</feature>
<dbReference type="InterPro" id="IPR003109">
    <property type="entry name" value="GoLoco_motif"/>
</dbReference>
<feature type="compositionally biased region" description="Polar residues" evidence="5">
    <location>
        <begin position="1396"/>
        <end position="1410"/>
    </location>
</feature>
<evidence type="ECO:0000313" key="9">
    <source>
        <dbReference type="Proteomes" id="UP000008820"/>
    </source>
</evidence>
<feature type="region of interest" description="Disordered" evidence="5">
    <location>
        <begin position="604"/>
        <end position="648"/>
    </location>
</feature>
<dbReference type="GO" id="GO:0007165">
    <property type="term" value="P:signal transduction"/>
    <property type="evidence" value="ECO:0007669"/>
    <property type="project" value="InterPro"/>
</dbReference>
<dbReference type="SMART" id="SM00315">
    <property type="entry name" value="RGS"/>
    <property type="match status" value="1"/>
</dbReference>
<dbReference type="PROSITE" id="PS50132">
    <property type="entry name" value="RGS"/>
    <property type="match status" value="1"/>
</dbReference>
<dbReference type="Proteomes" id="UP000008820">
    <property type="component" value="Chromosome 3"/>
</dbReference>
<dbReference type="InterPro" id="IPR024066">
    <property type="entry name" value="RGS_subdom1/3"/>
</dbReference>
<dbReference type="GO" id="GO:0005737">
    <property type="term" value="C:cytoplasm"/>
    <property type="evidence" value="ECO:0007669"/>
    <property type="project" value="UniProtKB-SubCell"/>
</dbReference>
<dbReference type="SUPFAM" id="SSF54236">
    <property type="entry name" value="Ubiquitin-like"/>
    <property type="match status" value="2"/>
</dbReference>
<comment type="subcellular location">
    <subcellularLocation>
        <location evidence="1">Cytoplasm</location>
    </subcellularLocation>
</comment>
<dbReference type="PANTHER" id="PTHR45945:SF3">
    <property type="entry name" value="REGULATOR OF G-PROTEIN SIGNALING LOCO"/>
    <property type="match status" value="1"/>
</dbReference>
<feature type="compositionally biased region" description="Low complexity" evidence="5">
    <location>
        <begin position="1470"/>
        <end position="1485"/>
    </location>
</feature>
<dbReference type="PROSITE" id="PS50898">
    <property type="entry name" value="RBD"/>
    <property type="match status" value="2"/>
</dbReference>
<evidence type="ECO:0000259" key="7">
    <source>
        <dbReference type="PROSITE" id="PS50898"/>
    </source>
</evidence>
<evidence type="ECO:0000256" key="4">
    <source>
        <dbReference type="ARBA" id="ARBA00022737"/>
    </source>
</evidence>
<reference evidence="8 9" key="1">
    <citation type="submission" date="2017-06" db="EMBL/GenBank/DDBJ databases">
        <title>Aedes aegypti genome working group (AGWG) sequencing and assembly.</title>
        <authorList>
            <consortium name="Aedes aegypti Genome Working Group (AGWG)"/>
            <person name="Matthews B.J."/>
        </authorList>
    </citation>
    <scope>NUCLEOTIDE SEQUENCE [LARGE SCALE GENOMIC DNA]</scope>
    <source>
        <strain evidence="8 9">LVP_AGWG</strain>
    </source>
</reference>
<dbReference type="InterPro" id="IPR036305">
    <property type="entry name" value="RGS_sf"/>
</dbReference>
<dbReference type="CDD" id="cd17067">
    <property type="entry name" value="RBD2_RGS12_like"/>
    <property type="match status" value="1"/>
</dbReference>
<keyword evidence="9" id="KW-1185">Reference proteome</keyword>